<keyword evidence="8" id="KW-1185">Reference proteome</keyword>
<dbReference type="PANTHER" id="PTHR34819:SF3">
    <property type="entry name" value="CELL SURFACE PROTEIN"/>
    <property type="match status" value="1"/>
</dbReference>
<evidence type="ECO:0000256" key="2">
    <source>
        <dbReference type="ARBA" id="ARBA00022525"/>
    </source>
</evidence>
<sequence>MCNFNISVIKAALWAWLGALTWVLLLGIQPVFAAGSDLLISKQVSTTTPAAGETFTYTLRYRCANITELYCATPTLTDSVPAPLKIVSYTPMGGSVAAVSMVDKTLSWRLATPFESLPEGVPADGLAAGSTGILKVQVKFPTCGSAAPPAVVSNVASAASGGVTTTSIAPDVIVPAGIDAPCPTPPPAPSPGFTKTGSAAFVQPGGLERWSVNLPTSETAYTVVETLPAGTQVERATASNTPKLMNYPEVDCSATGTGAFHPLNLPVSDWAEAEFAAGRAGDLHDAVGNLTGCVATRLPSGMLVTSIKRLRWVVSANLAKQTLDVRLVVDTDYVGDGLRNCVESSLHGTSCAPLVPVVGQGEPILSLSKITPTGGVASPDGSTVVYTVPVWQPVVAPAPASNDYVYRVSLAVDELSGTGTQYPILEDILPASLDYVTGQAGNWWRVAVPNNGVTTEQTACQIPRFSRSVQADGRVKLRWEFPGCQLPVGLSDTGMAVYFSARIRPGVLAGTVVTNVAQFSTGDYPQVTCVNGADAGKTARAFCRSSNLNFNVPQLTTVDSVKWVQGELDSTLSRFPNTGKTGLSGVGTYVLEIRNTGNVTNTAVEVRDVLPVVGDTALVTGGARGSQWSLVLAGEISLQRIGSDGAVTALTAADVPAGVQYAANNAEFQFMALPSGGLQPGEKLRITVPVRQLASESTPMSGSIAWNSFAYTASYYDTVTKTTETLLTTEPPKVGLVMVDTATVAGLSGTLWFDDNGDKQKTADEAAIEGVTVRVYDGATLVAETLTDAAGYYAIWGLSPNTVYRIALDKPDDYLVGNPLAGIPSQGIAEAGSGAAGSMAAGYDLGVALPASLGDRVWWDANGDGVQDADETGVAGVTVALHSADGAVVASTQTNAAGLYEFESVLPGDYYLVFSGFPAGYVPTASGMSGNAQTDSDADAVGKTPVFALVAGAHAHSWDLGLTLPQQTDLSLSKSVNKPQVKRGEAVVYTLVVSNTGAHDANGVQIHDLLPAGLAFQSASPLGEYDPLTGVWQVGWLAAQQSRQLQITAQVR</sequence>
<dbReference type="Proteomes" id="UP001223336">
    <property type="component" value="Unassembled WGS sequence"/>
</dbReference>
<keyword evidence="2" id="KW-0964">Secreted</keyword>
<dbReference type="InterPro" id="IPR013783">
    <property type="entry name" value="Ig-like_fold"/>
</dbReference>
<protein>
    <submittedName>
        <fullName evidence="7">SdrD B-like domain-containing protein</fullName>
    </submittedName>
</protein>
<proteinExistence type="predicted"/>
<evidence type="ECO:0000313" key="6">
    <source>
        <dbReference type="EMBL" id="MDQ5768034.1"/>
    </source>
</evidence>
<dbReference type="RefSeq" id="WP_308134131.1">
    <property type="nucleotide sequence ID" value="NZ_CP133217.1"/>
</dbReference>
<evidence type="ECO:0000259" key="5">
    <source>
        <dbReference type="Pfam" id="PF17210"/>
    </source>
</evidence>
<dbReference type="InterPro" id="IPR033764">
    <property type="entry name" value="Sdr_B"/>
</dbReference>
<dbReference type="EMBL" id="JAVFKN010000005">
    <property type="protein sequence ID" value="MDQ5768034.1"/>
    <property type="molecule type" value="Genomic_DNA"/>
</dbReference>
<dbReference type="InterPro" id="IPR047589">
    <property type="entry name" value="DUF11_rpt"/>
</dbReference>
<feature type="domain" description="DUF11" evidence="4">
    <location>
        <begin position="969"/>
        <end position="1051"/>
    </location>
</feature>
<dbReference type="Pfam" id="PF01345">
    <property type="entry name" value="DUF11"/>
    <property type="match status" value="1"/>
</dbReference>
<evidence type="ECO:0000256" key="3">
    <source>
        <dbReference type="ARBA" id="ARBA00022729"/>
    </source>
</evidence>
<dbReference type="SUPFAM" id="SSF117074">
    <property type="entry name" value="Hypothetical protein PA1324"/>
    <property type="match status" value="2"/>
</dbReference>
<feature type="domain" description="SD-repeat containing protein B" evidence="5">
    <location>
        <begin position="851"/>
        <end position="962"/>
    </location>
</feature>
<comment type="subcellular location">
    <subcellularLocation>
        <location evidence="1">Secreted</location>
    </subcellularLocation>
</comment>
<dbReference type="InterPro" id="IPR001434">
    <property type="entry name" value="OmcB-like_DUF11"/>
</dbReference>
<organism evidence="7">
    <name type="scientific">Thiothrix subterranea</name>
    <dbReference type="NCBI Taxonomy" id="2735563"/>
    <lineage>
        <taxon>Bacteria</taxon>
        <taxon>Pseudomonadati</taxon>
        <taxon>Pseudomonadota</taxon>
        <taxon>Gammaproteobacteria</taxon>
        <taxon>Thiotrichales</taxon>
        <taxon>Thiotrichaceae</taxon>
        <taxon>Thiothrix</taxon>
    </lineage>
</organism>
<reference evidence="7 8" key="1">
    <citation type="submission" date="2023-08" db="EMBL/GenBank/DDBJ databases">
        <title>New molecular markers tilS and rpoB for phylogenetic and monitoring studies of the genus Thiothrix biodiversity.</title>
        <authorList>
            <person name="Ravin N.V."/>
            <person name="Smolyakov D."/>
            <person name="Markov N.D."/>
            <person name="Beletsky A.V."/>
            <person name="Mardanov A.V."/>
            <person name="Rudenko T.S."/>
            <person name="Grabovich M.Y."/>
        </authorList>
    </citation>
    <scope>NUCLEOTIDE SEQUENCE</scope>
    <source>
        <strain evidence="7">DNT52</strain>
        <strain evidence="6 8">H33</strain>
    </source>
</reference>
<dbReference type="GO" id="GO:0005576">
    <property type="term" value="C:extracellular region"/>
    <property type="evidence" value="ECO:0007669"/>
    <property type="project" value="UniProtKB-SubCell"/>
</dbReference>
<keyword evidence="3" id="KW-0732">Signal</keyword>
<accession>A0AA51MIN7</accession>
<name>A0AA51MIN7_9GAMM</name>
<evidence type="ECO:0000259" key="4">
    <source>
        <dbReference type="Pfam" id="PF01345"/>
    </source>
</evidence>
<dbReference type="NCBIfam" id="TIGR01451">
    <property type="entry name" value="B_ant_repeat"/>
    <property type="match status" value="1"/>
</dbReference>
<feature type="domain" description="SD-repeat containing protein B" evidence="5">
    <location>
        <begin position="750"/>
        <end position="822"/>
    </location>
</feature>
<gene>
    <name evidence="6" type="ORF">RCC75_05815</name>
    <name evidence="7" type="ORF">RCG00_12910</name>
</gene>
<dbReference type="Pfam" id="PF17210">
    <property type="entry name" value="SdrD_B"/>
    <property type="match status" value="2"/>
</dbReference>
<dbReference type="PANTHER" id="PTHR34819">
    <property type="entry name" value="LARGE CYSTEINE-RICH PERIPLASMIC PROTEIN OMCB"/>
    <property type="match status" value="1"/>
</dbReference>
<evidence type="ECO:0000313" key="8">
    <source>
        <dbReference type="Proteomes" id="UP001223336"/>
    </source>
</evidence>
<dbReference type="Gene3D" id="2.60.40.10">
    <property type="entry name" value="Immunoglobulins"/>
    <property type="match status" value="2"/>
</dbReference>
<evidence type="ECO:0000256" key="1">
    <source>
        <dbReference type="ARBA" id="ARBA00004613"/>
    </source>
</evidence>
<evidence type="ECO:0000313" key="7">
    <source>
        <dbReference type="EMBL" id="WML85204.1"/>
    </source>
</evidence>
<dbReference type="AlphaFoldDB" id="A0AA51MIN7"/>
<dbReference type="Proteomes" id="UP001229862">
    <property type="component" value="Chromosome"/>
</dbReference>
<dbReference type="InterPro" id="IPR051172">
    <property type="entry name" value="Chlamydia_OmcB"/>
</dbReference>
<dbReference type="EMBL" id="CP133217">
    <property type="protein sequence ID" value="WML85204.1"/>
    <property type="molecule type" value="Genomic_DNA"/>
</dbReference>